<feature type="transmembrane region" description="Helical" evidence="1">
    <location>
        <begin position="60"/>
        <end position="80"/>
    </location>
</feature>
<evidence type="ECO:0000256" key="1">
    <source>
        <dbReference type="SAM" id="Phobius"/>
    </source>
</evidence>
<keyword evidence="3" id="KW-1185">Reference proteome</keyword>
<gene>
    <name evidence="2" type="ORF">D9757_009844</name>
</gene>
<comment type="caution">
    <text evidence="2">The sequence shown here is derived from an EMBL/GenBank/DDBJ whole genome shotgun (WGS) entry which is preliminary data.</text>
</comment>
<proteinExistence type="predicted"/>
<name>A0A8H5M2B2_9AGAR</name>
<keyword evidence="1" id="KW-0472">Membrane</keyword>
<reference evidence="2 3" key="1">
    <citation type="journal article" date="2020" name="ISME J.">
        <title>Uncovering the hidden diversity of litter-decomposition mechanisms in mushroom-forming fungi.</title>
        <authorList>
            <person name="Floudas D."/>
            <person name="Bentzer J."/>
            <person name="Ahren D."/>
            <person name="Johansson T."/>
            <person name="Persson P."/>
            <person name="Tunlid A."/>
        </authorList>
    </citation>
    <scope>NUCLEOTIDE SEQUENCE [LARGE SCALE GENOMIC DNA]</scope>
    <source>
        <strain evidence="2 3">CBS 406.79</strain>
    </source>
</reference>
<dbReference type="AlphaFoldDB" id="A0A8H5M2B2"/>
<sequence length="226" mass="24724">MIKTSSLTNTLTLSSRTPSVATIHSASTSSSALNSGPYSQTPTIFPSAVIQRVTIDIGQLIGGIMGGLVFILLIGLVLVYRLRQRRKSPQLSGALRSSHEIVTPFVFRVPILCSKRKELEEIQEAPDHLISSSNAPNRVMDTLESVRPTQAPNRPLQRIHSILSSTGNSITGLLANSFRGGLGPQRSGRIREFHHQDSGWRDPISIRDQEPSTSEVVEFPPEYCSV</sequence>
<dbReference type="CDD" id="cd12087">
    <property type="entry name" value="TM_EGFR-like"/>
    <property type="match status" value="1"/>
</dbReference>
<accession>A0A8H5M2B2</accession>
<keyword evidence="1" id="KW-0812">Transmembrane</keyword>
<protein>
    <submittedName>
        <fullName evidence="2">Uncharacterized protein</fullName>
    </submittedName>
</protein>
<dbReference type="EMBL" id="JAACJN010000080">
    <property type="protein sequence ID" value="KAF5377994.1"/>
    <property type="molecule type" value="Genomic_DNA"/>
</dbReference>
<evidence type="ECO:0000313" key="3">
    <source>
        <dbReference type="Proteomes" id="UP000518752"/>
    </source>
</evidence>
<evidence type="ECO:0000313" key="2">
    <source>
        <dbReference type="EMBL" id="KAF5377994.1"/>
    </source>
</evidence>
<organism evidence="2 3">
    <name type="scientific">Collybiopsis confluens</name>
    <dbReference type="NCBI Taxonomy" id="2823264"/>
    <lineage>
        <taxon>Eukaryota</taxon>
        <taxon>Fungi</taxon>
        <taxon>Dikarya</taxon>
        <taxon>Basidiomycota</taxon>
        <taxon>Agaricomycotina</taxon>
        <taxon>Agaricomycetes</taxon>
        <taxon>Agaricomycetidae</taxon>
        <taxon>Agaricales</taxon>
        <taxon>Marasmiineae</taxon>
        <taxon>Omphalotaceae</taxon>
        <taxon>Collybiopsis</taxon>
    </lineage>
</organism>
<keyword evidence="1" id="KW-1133">Transmembrane helix</keyword>
<dbReference type="Proteomes" id="UP000518752">
    <property type="component" value="Unassembled WGS sequence"/>
</dbReference>